<evidence type="ECO:0000256" key="1">
    <source>
        <dbReference type="ARBA" id="ARBA00004123"/>
    </source>
</evidence>
<dbReference type="GO" id="GO:0043111">
    <property type="term" value="P:replication fork arrest"/>
    <property type="evidence" value="ECO:0007669"/>
    <property type="project" value="TreeGrafter"/>
</dbReference>
<feature type="region of interest" description="Disordered" evidence="9">
    <location>
        <begin position="259"/>
        <end position="291"/>
    </location>
</feature>
<evidence type="ECO:0000256" key="7">
    <source>
        <dbReference type="ARBA" id="ARBA00023306"/>
    </source>
</evidence>
<dbReference type="GO" id="GO:0031297">
    <property type="term" value="P:replication fork processing"/>
    <property type="evidence" value="ECO:0007669"/>
    <property type="project" value="UniProtKB-UniRule"/>
</dbReference>
<evidence type="ECO:0000256" key="2">
    <source>
        <dbReference type="ARBA" id="ARBA00006075"/>
    </source>
</evidence>
<dbReference type="InterPro" id="IPR012923">
    <property type="entry name" value="Csm3"/>
</dbReference>
<evidence type="ECO:0000256" key="8">
    <source>
        <dbReference type="RuleBase" id="RU366049"/>
    </source>
</evidence>
<evidence type="ECO:0000256" key="9">
    <source>
        <dbReference type="SAM" id="MobiDB-lite"/>
    </source>
</evidence>
<dbReference type="EMBL" id="JABWAB010000003">
    <property type="protein sequence ID" value="KAF6057454.1"/>
    <property type="molecule type" value="Genomic_DNA"/>
</dbReference>
<keyword evidence="7 8" id="KW-0131">Cell cycle</keyword>
<dbReference type="Pfam" id="PF07962">
    <property type="entry name" value="Swi3"/>
    <property type="match status" value="1"/>
</dbReference>
<comment type="subunit">
    <text evidence="3">Component of the fork protection complex (FPC) consisting of TOF1 and CSM3.</text>
</comment>
<dbReference type="Proteomes" id="UP000590412">
    <property type="component" value="Unassembled WGS sequence"/>
</dbReference>
<reference evidence="11" key="1">
    <citation type="submission" date="2020-03" db="EMBL/GenBank/DDBJ databases">
        <title>FDA dAtabase for Regulatory Grade micrObial Sequences (FDA-ARGOS): Supporting development and validation of Infectious Disease Dx tests.</title>
        <authorList>
            <person name="Campos J."/>
            <person name="Goldberg B."/>
            <person name="Tallon L."/>
            <person name="Sadzewicz L."/>
            <person name="Vavikolanu K."/>
            <person name="Mehta A."/>
            <person name="Aluvathingal J."/>
            <person name="Nadendla S."/>
            <person name="Nandy P."/>
            <person name="Geyer C."/>
            <person name="Yan Y."/>
            <person name="Sichtig H."/>
        </authorList>
    </citation>
    <scope>NUCLEOTIDE SEQUENCE [LARGE SCALE GENOMIC DNA]</scope>
    <source>
        <strain evidence="11">FDAARGOS_652</strain>
    </source>
</reference>
<dbReference type="GO" id="GO:0003677">
    <property type="term" value="F:DNA binding"/>
    <property type="evidence" value="ECO:0007669"/>
    <property type="project" value="TreeGrafter"/>
</dbReference>
<evidence type="ECO:0000313" key="12">
    <source>
        <dbReference type="Proteomes" id="UP000590412"/>
    </source>
</evidence>
<comment type="subcellular location">
    <subcellularLocation>
        <location evidence="1 8">Nucleus</location>
    </subcellularLocation>
</comment>
<dbReference type="AlphaFoldDB" id="A0A8X7NPC0"/>
<comment type="caution">
    <text evidence="11">The sequence shown here is derived from an EMBL/GenBank/DDBJ whole genome shotgun (WGS) entry which is preliminary data.</text>
</comment>
<dbReference type="GO" id="GO:0031298">
    <property type="term" value="C:replication fork protection complex"/>
    <property type="evidence" value="ECO:0007669"/>
    <property type="project" value="TreeGrafter"/>
</dbReference>
<evidence type="ECO:0000313" key="11">
    <source>
        <dbReference type="EMBL" id="KAF6057454.1"/>
    </source>
</evidence>
<evidence type="ECO:0000256" key="4">
    <source>
        <dbReference type="ARBA" id="ARBA00022763"/>
    </source>
</evidence>
<evidence type="ECO:0000256" key="5">
    <source>
        <dbReference type="ARBA" id="ARBA00022880"/>
    </source>
</evidence>
<keyword evidence="6 8" id="KW-0539">Nucleus</keyword>
<comment type="similarity">
    <text evidence="2 8">Belongs to the CSM3 family.</text>
</comment>
<feature type="compositionally biased region" description="Acidic residues" evidence="9">
    <location>
        <begin position="267"/>
        <end position="282"/>
    </location>
</feature>
<dbReference type="InterPro" id="IPR040038">
    <property type="entry name" value="TIPIN/Csm3/Swi3"/>
</dbReference>
<dbReference type="PANTHER" id="PTHR13220:SF11">
    <property type="entry name" value="TIMELESS-INTERACTING PROTEIN"/>
    <property type="match status" value="1"/>
</dbReference>
<comment type="function">
    <text evidence="8">Plays an important role in the control of DNA replication and the maintenance of replication fork stability.</text>
</comment>
<evidence type="ECO:0000256" key="6">
    <source>
        <dbReference type="ARBA" id="ARBA00023242"/>
    </source>
</evidence>
<sequence length="291" mass="33878">MDEATNENGTNSNNLLDDSALLGIDEPLKLKTRKKIARIDEERLLHNPRGLPYLIKNQRRLLRIIDKHDKEFYKQEKEKISIQPNYKPSTQLKHEHEYKNLVSILQFYQLWCHGMFPKANFKDCAYLIRSLGHKSSQLRLYRRELIEKQIYKLKVAKGIIDENENGHQISKETSAEDNNALRMEEDGGVLELRPTAVTADNDDDDVEWDFMRVGTTTNGEIQGRTETTEIAKSTADDAWDDLEDDDVDAIFEKSTRAAPKISNNEEYQFEENEEEEEDEELAMELMRQVDP</sequence>
<evidence type="ECO:0000259" key="10">
    <source>
        <dbReference type="Pfam" id="PF07962"/>
    </source>
</evidence>
<dbReference type="PANTHER" id="PTHR13220">
    <property type="entry name" value="TIMELESS INTERACTING-RELATED"/>
    <property type="match status" value="1"/>
</dbReference>
<dbReference type="GO" id="GO:0000076">
    <property type="term" value="P:DNA replication checkpoint signaling"/>
    <property type="evidence" value="ECO:0007669"/>
    <property type="project" value="UniProtKB-UniRule"/>
</dbReference>
<feature type="domain" description="Chromosome segregation in meiosis protein 3" evidence="10">
    <location>
        <begin position="39"/>
        <end position="149"/>
    </location>
</feature>
<proteinExistence type="inferred from homology"/>
<keyword evidence="5" id="KW-0236">DNA replication inhibitor</keyword>
<dbReference type="GO" id="GO:0006974">
    <property type="term" value="P:DNA damage response"/>
    <property type="evidence" value="ECO:0007669"/>
    <property type="project" value="UniProtKB-KW"/>
</dbReference>
<gene>
    <name evidence="11" type="ORF">FOB60_002009</name>
</gene>
<evidence type="ECO:0000256" key="3">
    <source>
        <dbReference type="ARBA" id="ARBA00011217"/>
    </source>
</evidence>
<accession>A0A8X7NPC0</accession>
<protein>
    <recommendedName>
        <fullName evidence="8">Chromosome segregation in meiosis protein</fullName>
    </recommendedName>
</protein>
<keyword evidence="4 8" id="KW-0227">DNA damage</keyword>
<organism evidence="11 12">
    <name type="scientific">Candida parapsilosis</name>
    <name type="common">Yeast</name>
    <dbReference type="NCBI Taxonomy" id="5480"/>
    <lineage>
        <taxon>Eukaryota</taxon>
        <taxon>Fungi</taxon>
        <taxon>Dikarya</taxon>
        <taxon>Ascomycota</taxon>
        <taxon>Saccharomycotina</taxon>
        <taxon>Pichiomycetes</taxon>
        <taxon>Debaryomycetaceae</taxon>
        <taxon>Candida/Lodderomyces clade</taxon>
        <taxon>Candida</taxon>
    </lineage>
</organism>
<name>A0A8X7NPC0_CANPA</name>